<organism evidence="1 2">
    <name type="scientific">Clavibacter michiganensis subsp. michiganensis (strain NCPPB 382)</name>
    <dbReference type="NCBI Taxonomy" id="443906"/>
    <lineage>
        <taxon>Bacteria</taxon>
        <taxon>Bacillati</taxon>
        <taxon>Actinomycetota</taxon>
        <taxon>Actinomycetes</taxon>
        <taxon>Micrococcales</taxon>
        <taxon>Microbacteriaceae</taxon>
        <taxon>Clavibacter</taxon>
    </lineage>
</organism>
<dbReference type="KEGG" id="cmi:CMM_0292"/>
<sequence>MGGDSAQASDDPVDGCPTPWPSTMDCSVAGLRGAGFEGFVPFDRAVDDAPEASGVYVVARPALTPPAFLPVSPAGSFTGRDPSYPPERLEAEWVAGSAVVYVGKAGRAPGIRRGLRARLREYAAFGSGKAIAHRGGRAIWHLDDAAQLLVAWRETAPARRASDEECEMLSDSMAHHEGRLPFANMRGPSRRGRLPD</sequence>
<evidence type="ECO:0000313" key="2">
    <source>
        <dbReference type="Proteomes" id="UP000001564"/>
    </source>
</evidence>
<dbReference type="AlphaFoldDB" id="A5CMM8"/>
<gene>
    <name evidence="1" type="ordered locus">CMM_0292</name>
</gene>
<reference evidence="1 2" key="1">
    <citation type="journal article" date="2008" name="J. Bacteriol.">
        <title>The genome sequence of the tomato-pathogenic actinomycete Clavibacter michiganensis subsp. michiganensis NCPPB382 reveals a large island involved in pathogenicity.</title>
        <authorList>
            <person name="Gartemann K.H."/>
            <person name="Abt B."/>
            <person name="Bekel T."/>
            <person name="Burger A."/>
            <person name="Engemann J."/>
            <person name="Flugel M."/>
            <person name="Gaigalat L."/>
            <person name="Goesmann A."/>
            <person name="Grafen I."/>
            <person name="Kalinowski J."/>
            <person name="Kaup O."/>
            <person name="Kirchner O."/>
            <person name="Krause L."/>
            <person name="Linke B."/>
            <person name="McHardy A."/>
            <person name="Meyer F."/>
            <person name="Pohle S."/>
            <person name="Ruckert C."/>
            <person name="Schneiker S."/>
            <person name="Zellermann E.M."/>
            <person name="Puhler A."/>
            <person name="Eichenlaub R."/>
            <person name="Kaiser O."/>
            <person name="Bartels D."/>
        </authorList>
    </citation>
    <scope>NUCLEOTIDE SEQUENCE [LARGE SCALE GENOMIC DNA]</scope>
    <source>
        <strain evidence="1 2">NCPPB 382</strain>
    </source>
</reference>
<protein>
    <submittedName>
        <fullName evidence="1">Uncharacterized protein</fullName>
    </submittedName>
</protein>
<accession>A5CMM8</accession>
<keyword evidence="2" id="KW-1185">Reference proteome</keyword>
<evidence type="ECO:0000313" key="1">
    <source>
        <dbReference type="EMBL" id="CAN00314.1"/>
    </source>
</evidence>
<proteinExistence type="predicted"/>
<dbReference type="EMBL" id="AM711867">
    <property type="protein sequence ID" value="CAN00314.1"/>
    <property type="molecule type" value="Genomic_DNA"/>
</dbReference>
<dbReference type="Proteomes" id="UP000001564">
    <property type="component" value="Chromosome"/>
</dbReference>
<dbReference type="eggNOG" id="ENOG5032USZ">
    <property type="taxonomic scope" value="Bacteria"/>
</dbReference>
<dbReference type="HOGENOM" id="CLU_119903_0_0_11"/>
<name>A5CMM8_CLAM3</name>